<comment type="subcellular location">
    <subcellularLocation>
        <location evidence="1">Cell membrane</location>
        <topology evidence="1">Multi-pass membrane protein</topology>
    </subcellularLocation>
</comment>
<evidence type="ECO:0000256" key="6">
    <source>
        <dbReference type="ARBA" id="ARBA00038076"/>
    </source>
</evidence>
<evidence type="ECO:0000256" key="3">
    <source>
        <dbReference type="ARBA" id="ARBA00022692"/>
    </source>
</evidence>
<keyword evidence="5 7" id="KW-0472">Membrane</keyword>
<dbReference type="AlphaFoldDB" id="A0A831SRI2"/>
<evidence type="ECO:0000313" key="10">
    <source>
        <dbReference type="EMBL" id="HED30663.1"/>
    </source>
</evidence>
<feature type="transmembrane region" description="Helical" evidence="7">
    <location>
        <begin position="286"/>
        <end position="311"/>
    </location>
</feature>
<evidence type="ECO:0000256" key="1">
    <source>
        <dbReference type="ARBA" id="ARBA00004651"/>
    </source>
</evidence>
<dbReference type="Pfam" id="PF02687">
    <property type="entry name" value="FtsX"/>
    <property type="match status" value="1"/>
</dbReference>
<feature type="domain" description="MacB-like periplasmic core" evidence="9">
    <location>
        <begin position="21"/>
        <end position="239"/>
    </location>
</feature>
<evidence type="ECO:0000256" key="4">
    <source>
        <dbReference type="ARBA" id="ARBA00022989"/>
    </source>
</evidence>
<protein>
    <submittedName>
        <fullName evidence="10">FtsX-like permease family protein</fullName>
    </submittedName>
</protein>
<feature type="transmembrane region" description="Helical" evidence="7">
    <location>
        <begin position="373"/>
        <end position="393"/>
    </location>
</feature>
<feature type="domain" description="ABC3 transporter permease C-terminal" evidence="8">
    <location>
        <begin position="289"/>
        <end position="403"/>
    </location>
</feature>
<proteinExistence type="inferred from homology"/>
<keyword evidence="3 7" id="KW-0812">Transmembrane</keyword>
<dbReference type="GO" id="GO:0022857">
    <property type="term" value="F:transmembrane transporter activity"/>
    <property type="evidence" value="ECO:0007669"/>
    <property type="project" value="TreeGrafter"/>
</dbReference>
<reference evidence="10" key="1">
    <citation type="journal article" date="2020" name="mSystems">
        <title>Genome- and Community-Level Interaction Insights into Carbon Utilization and Element Cycling Functions of Hydrothermarchaeota in Hydrothermal Sediment.</title>
        <authorList>
            <person name="Zhou Z."/>
            <person name="Liu Y."/>
            <person name="Xu W."/>
            <person name="Pan J."/>
            <person name="Luo Z.H."/>
            <person name="Li M."/>
        </authorList>
    </citation>
    <scope>NUCLEOTIDE SEQUENCE [LARGE SCALE GENOMIC DNA]</scope>
    <source>
        <strain evidence="10">SpSt-1181</strain>
    </source>
</reference>
<dbReference type="InterPro" id="IPR050250">
    <property type="entry name" value="Macrolide_Exporter_MacB"/>
</dbReference>
<evidence type="ECO:0000256" key="7">
    <source>
        <dbReference type="SAM" id="Phobius"/>
    </source>
</evidence>
<comment type="similarity">
    <text evidence="6">Belongs to the ABC-4 integral membrane protein family.</text>
</comment>
<evidence type="ECO:0000259" key="8">
    <source>
        <dbReference type="Pfam" id="PF02687"/>
    </source>
</evidence>
<evidence type="ECO:0000259" key="9">
    <source>
        <dbReference type="Pfam" id="PF12704"/>
    </source>
</evidence>
<keyword evidence="2" id="KW-1003">Cell membrane</keyword>
<organism evidence="10">
    <name type="scientific">Prosthecochloris aestuarii</name>
    <dbReference type="NCBI Taxonomy" id="1102"/>
    <lineage>
        <taxon>Bacteria</taxon>
        <taxon>Pseudomonadati</taxon>
        <taxon>Chlorobiota</taxon>
        <taxon>Chlorobiia</taxon>
        <taxon>Chlorobiales</taxon>
        <taxon>Chlorobiaceae</taxon>
        <taxon>Prosthecochloris</taxon>
    </lineage>
</organism>
<dbReference type="Proteomes" id="UP000886335">
    <property type="component" value="Unassembled WGS sequence"/>
</dbReference>
<comment type="caution">
    <text evidence="10">The sequence shown here is derived from an EMBL/GenBank/DDBJ whole genome shotgun (WGS) entry which is preliminary data.</text>
</comment>
<feature type="transmembrane region" description="Helical" evidence="7">
    <location>
        <begin position="21"/>
        <end position="45"/>
    </location>
</feature>
<gene>
    <name evidence="10" type="ORF">ENN50_03015</name>
</gene>
<feature type="transmembrane region" description="Helical" evidence="7">
    <location>
        <begin position="339"/>
        <end position="367"/>
    </location>
</feature>
<evidence type="ECO:0000256" key="2">
    <source>
        <dbReference type="ARBA" id="ARBA00022475"/>
    </source>
</evidence>
<dbReference type="PANTHER" id="PTHR30572">
    <property type="entry name" value="MEMBRANE COMPONENT OF TRANSPORTER-RELATED"/>
    <property type="match status" value="1"/>
</dbReference>
<sequence>MKLRELIKQAMRSLQANLLRSTLTTTGVAVGVFSIIAVMTALQAIDKSVSAGLSSLGANTFEIQKYPATFMGGHGRNQFINRPDITYEEGVFFRHLMKDNARTIGLKVSRSGSQAVYLNRSTNPDVTMFGADQHFIEANGFEIGKGRNFIENEIRNSRNVALLGHEVYTTLFSSFGNPLGKTVRIEGQVYRIIGVLSKKGAAFGQSQDNLVVIPITRYMGHIDMKQSISITVEAPTGREYQSTLDHAIGTMRTVRGLTIREDNNFELRTNESLVASFRDIQQTISIGAFIISFMALVTAGVGIMNIMLVSVTERTREIGIRKSIGAPKTSILRQFLLEALFLSLSGAALGIVAGAGAGNIVALVFGLPPILPWLWIIIAIAVCSGIGISFGIFPAYKAANLDPVEALRSR</sequence>
<dbReference type="EMBL" id="DSBW01000071">
    <property type="protein sequence ID" value="HED30663.1"/>
    <property type="molecule type" value="Genomic_DNA"/>
</dbReference>
<dbReference type="PANTHER" id="PTHR30572:SF4">
    <property type="entry name" value="ABC TRANSPORTER PERMEASE YTRF"/>
    <property type="match status" value="1"/>
</dbReference>
<dbReference type="InterPro" id="IPR025857">
    <property type="entry name" value="MacB_PCD"/>
</dbReference>
<dbReference type="GO" id="GO:0005886">
    <property type="term" value="C:plasma membrane"/>
    <property type="evidence" value="ECO:0007669"/>
    <property type="project" value="UniProtKB-SubCell"/>
</dbReference>
<dbReference type="Pfam" id="PF12704">
    <property type="entry name" value="MacB_PCD"/>
    <property type="match status" value="1"/>
</dbReference>
<name>A0A831SRI2_PROAE</name>
<evidence type="ECO:0000256" key="5">
    <source>
        <dbReference type="ARBA" id="ARBA00023136"/>
    </source>
</evidence>
<keyword evidence="4 7" id="KW-1133">Transmembrane helix</keyword>
<dbReference type="InterPro" id="IPR003838">
    <property type="entry name" value="ABC3_permease_C"/>
</dbReference>
<accession>A0A831SRI2</accession>